<name>A0AA36JTI4_9DINO</name>
<keyword evidence="2" id="KW-1185">Reference proteome</keyword>
<proteinExistence type="predicted"/>
<accession>A0AA36JTI4</accession>
<organism evidence="1 2">
    <name type="scientific">Effrenium voratum</name>
    <dbReference type="NCBI Taxonomy" id="2562239"/>
    <lineage>
        <taxon>Eukaryota</taxon>
        <taxon>Sar</taxon>
        <taxon>Alveolata</taxon>
        <taxon>Dinophyceae</taxon>
        <taxon>Suessiales</taxon>
        <taxon>Symbiodiniaceae</taxon>
        <taxon>Effrenium</taxon>
    </lineage>
</organism>
<dbReference type="Proteomes" id="UP001178507">
    <property type="component" value="Unassembled WGS sequence"/>
</dbReference>
<reference evidence="1" key="1">
    <citation type="submission" date="2023-08" db="EMBL/GenBank/DDBJ databases">
        <authorList>
            <person name="Chen Y."/>
            <person name="Shah S."/>
            <person name="Dougan E. K."/>
            <person name="Thang M."/>
            <person name="Chan C."/>
        </authorList>
    </citation>
    <scope>NUCLEOTIDE SEQUENCE</scope>
</reference>
<dbReference type="EMBL" id="CAUJNA010003858">
    <property type="protein sequence ID" value="CAJ1411121.1"/>
    <property type="molecule type" value="Genomic_DNA"/>
</dbReference>
<evidence type="ECO:0000313" key="1">
    <source>
        <dbReference type="EMBL" id="CAJ1411121.1"/>
    </source>
</evidence>
<evidence type="ECO:0000313" key="2">
    <source>
        <dbReference type="Proteomes" id="UP001178507"/>
    </source>
</evidence>
<gene>
    <name evidence="1" type="ORF">EVOR1521_LOCUS31777</name>
</gene>
<sequence>MNLEIFGMAVAREEDALTNEQLLAQKLLELELSRENEKILEAASAKLEDGTTAWDGVCCEGEESLPSEAHTSEGDTMSRTVSMADTVSEEAEVFAIDMEDPRGSVCPALPPMQTAWINEWEVMQLQ</sequence>
<comment type="caution">
    <text evidence="1">The sequence shown here is derived from an EMBL/GenBank/DDBJ whole genome shotgun (WGS) entry which is preliminary data.</text>
</comment>
<dbReference type="AlphaFoldDB" id="A0AA36JTI4"/>
<protein>
    <submittedName>
        <fullName evidence="1">Uncharacterized protein</fullName>
    </submittedName>
</protein>